<dbReference type="EMBL" id="GEDC01007734">
    <property type="protein sequence ID" value="JAS29564.1"/>
    <property type="molecule type" value="Transcribed_RNA"/>
</dbReference>
<dbReference type="AlphaFoldDB" id="A0A1B6DV57"/>
<reference evidence="2" key="1">
    <citation type="submission" date="2015-12" db="EMBL/GenBank/DDBJ databases">
        <title>De novo transcriptome assembly of four potential Pierce s Disease insect vectors from Arizona vineyards.</title>
        <authorList>
            <person name="Tassone E.E."/>
        </authorList>
    </citation>
    <scope>NUCLEOTIDE SEQUENCE</scope>
</reference>
<name>A0A1B6DV57_9HEMI</name>
<protein>
    <submittedName>
        <fullName evidence="2">Uncharacterized protein</fullName>
    </submittedName>
</protein>
<accession>A0A1B6DV57</accession>
<organism evidence="2">
    <name type="scientific">Clastoptera arizonana</name>
    <name type="common">Arizona spittle bug</name>
    <dbReference type="NCBI Taxonomy" id="38151"/>
    <lineage>
        <taxon>Eukaryota</taxon>
        <taxon>Metazoa</taxon>
        <taxon>Ecdysozoa</taxon>
        <taxon>Arthropoda</taxon>
        <taxon>Hexapoda</taxon>
        <taxon>Insecta</taxon>
        <taxon>Pterygota</taxon>
        <taxon>Neoptera</taxon>
        <taxon>Paraneoptera</taxon>
        <taxon>Hemiptera</taxon>
        <taxon>Auchenorrhyncha</taxon>
        <taxon>Cercopoidea</taxon>
        <taxon>Clastopteridae</taxon>
        <taxon>Clastoptera</taxon>
    </lineage>
</organism>
<feature type="chain" id="PRO_5008581691" evidence="1">
    <location>
        <begin position="19"/>
        <end position="114"/>
    </location>
</feature>
<gene>
    <name evidence="2" type="ORF">g.14163</name>
</gene>
<keyword evidence="1" id="KW-0732">Signal</keyword>
<proteinExistence type="predicted"/>
<evidence type="ECO:0000256" key="1">
    <source>
        <dbReference type="SAM" id="SignalP"/>
    </source>
</evidence>
<feature type="signal peptide" evidence="1">
    <location>
        <begin position="1"/>
        <end position="18"/>
    </location>
</feature>
<evidence type="ECO:0000313" key="2">
    <source>
        <dbReference type="EMBL" id="JAS29564.1"/>
    </source>
</evidence>
<sequence length="114" mass="13622">MIKALIIPVIFVVVSVLSEIEIRTEVYLKDDFTEDEIEMKNDKIYIKLAKRARKYYPKIMAPKNVESEEQEDKLKKIAKMTYKALKYTEKNWKVFYCKRKLVHQKLLNVTTGFK</sequence>
<feature type="non-terminal residue" evidence="2">
    <location>
        <position position="114"/>
    </location>
</feature>